<evidence type="ECO:0000313" key="1">
    <source>
        <dbReference type="EMBL" id="JAD62232.1"/>
    </source>
</evidence>
<sequence length="12" mass="1524">MWFRGKKRDGRS</sequence>
<organism evidence="1">
    <name type="scientific">Arundo donax</name>
    <name type="common">Giant reed</name>
    <name type="synonym">Donax arundinaceus</name>
    <dbReference type="NCBI Taxonomy" id="35708"/>
    <lineage>
        <taxon>Eukaryota</taxon>
        <taxon>Viridiplantae</taxon>
        <taxon>Streptophyta</taxon>
        <taxon>Embryophyta</taxon>
        <taxon>Tracheophyta</taxon>
        <taxon>Spermatophyta</taxon>
        <taxon>Magnoliopsida</taxon>
        <taxon>Liliopsida</taxon>
        <taxon>Poales</taxon>
        <taxon>Poaceae</taxon>
        <taxon>PACMAD clade</taxon>
        <taxon>Arundinoideae</taxon>
        <taxon>Arundineae</taxon>
        <taxon>Arundo</taxon>
    </lineage>
</organism>
<reference evidence="1" key="2">
    <citation type="journal article" date="2015" name="Data Brief">
        <title>Shoot transcriptome of the giant reed, Arundo donax.</title>
        <authorList>
            <person name="Barrero R.A."/>
            <person name="Guerrero F.D."/>
            <person name="Moolhuijzen P."/>
            <person name="Goolsby J.A."/>
            <person name="Tidwell J."/>
            <person name="Bellgard S.E."/>
            <person name="Bellgard M.I."/>
        </authorList>
    </citation>
    <scope>NUCLEOTIDE SEQUENCE</scope>
    <source>
        <tissue evidence="1">Shoot tissue taken approximately 20 cm above the soil surface</tissue>
    </source>
</reference>
<reference evidence="1" key="1">
    <citation type="submission" date="2014-09" db="EMBL/GenBank/DDBJ databases">
        <authorList>
            <person name="Magalhaes I.L.F."/>
            <person name="Oliveira U."/>
            <person name="Santos F.R."/>
            <person name="Vidigal T.H.D.A."/>
            <person name="Brescovit A.D."/>
            <person name="Santos A.J."/>
        </authorList>
    </citation>
    <scope>NUCLEOTIDE SEQUENCE</scope>
    <source>
        <tissue evidence="1">Shoot tissue taken approximately 20 cm above the soil surface</tissue>
    </source>
</reference>
<dbReference type="EMBL" id="GBRH01235663">
    <property type="protein sequence ID" value="JAD62232.1"/>
    <property type="molecule type" value="Transcribed_RNA"/>
</dbReference>
<name>A0A0A9BSH4_ARUDO</name>
<protein>
    <submittedName>
        <fullName evidence="1">Uncharacterized protein</fullName>
    </submittedName>
</protein>
<proteinExistence type="predicted"/>
<accession>A0A0A9BSH4</accession>